<dbReference type="FunFam" id="3.80.10.10:FF:000383">
    <property type="entry name" value="Leucine-rich repeat receptor protein kinase EMS1"/>
    <property type="match status" value="1"/>
</dbReference>
<dbReference type="FunFam" id="3.30.200.20:FF:000309">
    <property type="entry name" value="Leucine-rich repeat receptor protein kinase MSP1"/>
    <property type="match status" value="1"/>
</dbReference>
<dbReference type="FunFam" id="3.80.10.10:FF:000719">
    <property type="entry name" value="MDIS1-interacting receptor like kinase 2 isoform A"/>
    <property type="match status" value="1"/>
</dbReference>
<keyword evidence="15" id="KW-0675">Receptor</keyword>
<evidence type="ECO:0000256" key="1">
    <source>
        <dbReference type="ARBA" id="ARBA00004479"/>
    </source>
</evidence>
<dbReference type="InterPro" id="IPR003591">
    <property type="entry name" value="Leu-rich_rpt_typical-subtyp"/>
</dbReference>
<dbReference type="EC" id="2.7.11.1" evidence="2"/>
<dbReference type="PROSITE" id="PS51450">
    <property type="entry name" value="LRR"/>
    <property type="match status" value="1"/>
</dbReference>
<dbReference type="Proteomes" id="UP000594263">
    <property type="component" value="Unplaced"/>
</dbReference>
<dbReference type="PROSITE" id="PS00107">
    <property type="entry name" value="PROTEIN_KINASE_ATP"/>
    <property type="match status" value="1"/>
</dbReference>
<dbReference type="InterPro" id="IPR000719">
    <property type="entry name" value="Prot_kinase_dom"/>
</dbReference>
<dbReference type="InterPro" id="IPR032675">
    <property type="entry name" value="LRR_dom_sf"/>
</dbReference>
<evidence type="ECO:0000256" key="10">
    <source>
        <dbReference type="ARBA" id="ARBA00022741"/>
    </source>
</evidence>
<dbReference type="Pfam" id="PF00560">
    <property type="entry name" value="LRR_1"/>
    <property type="match status" value="7"/>
</dbReference>
<dbReference type="FunFam" id="1.10.510.10:FF:000445">
    <property type="entry name" value="MDIS1-interacting receptor like kinase 2"/>
    <property type="match status" value="1"/>
</dbReference>
<dbReference type="PANTHER" id="PTHR48005">
    <property type="entry name" value="LEUCINE RICH REPEAT KINASE 2"/>
    <property type="match status" value="1"/>
</dbReference>
<dbReference type="EnsemblPlants" id="Kaladp0254s0003.1.v1.1">
    <property type="protein sequence ID" value="Kaladp0254s0003.1.v1.1"/>
    <property type="gene ID" value="Kaladp0254s0003.v1.1"/>
</dbReference>
<evidence type="ECO:0000256" key="12">
    <source>
        <dbReference type="ARBA" id="ARBA00022840"/>
    </source>
</evidence>
<keyword evidence="10 19" id="KW-0547">Nucleotide-binding</keyword>
<dbReference type="Pfam" id="PF13855">
    <property type="entry name" value="LRR_8"/>
    <property type="match status" value="2"/>
</dbReference>
<evidence type="ECO:0000256" key="19">
    <source>
        <dbReference type="PROSITE-ProRule" id="PRU10141"/>
    </source>
</evidence>
<dbReference type="InterPro" id="IPR017441">
    <property type="entry name" value="Protein_kinase_ATP_BS"/>
</dbReference>
<dbReference type="Pfam" id="PF00069">
    <property type="entry name" value="Pkinase"/>
    <property type="match status" value="1"/>
</dbReference>
<evidence type="ECO:0000256" key="5">
    <source>
        <dbReference type="ARBA" id="ARBA00022614"/>
    </source>
</evidence>
<dbReference type="Pfam" id="PF08263">
    <property type="entry name" value="LRRNT_2"/>
    <property type="match status" value="1"/>
</dbReference>
<evidence type="ECO:0000256" key="8">
    <source>
        <dbReference type="ARBA" id="ARBA00022729"/>
    </source>
</evidence>
<keyword evidence="9" id="KW-0677">Repeat</keyword>
<dbReference type="SUPFAM" id="SSF52058">
    <property type="entry name" value="L domain-like"/>
    <property type="match status" value="2"/>
</dbReference>
<dbReference type="FunFam" id="3.80.10.10:FF:000400">
    <property type="entry name" value="Nuclear pore complex protein NUP107"/>
    <property type="match status" value="1"/>
</dbReference>
<dbReference type="PANTHER" id="PTHR48005:SF95">
    <property type="entry name" value="PROTEIN KINASE DOMAIN-CONTAINING PROTEIN"/>
    <property type="match status" value="1"/>
</dbReference>
<dbReference type="FunFam" id="3.80.10.10:FF:000177">
    <property type="entry name" value="Leucine-rich repeat receptor-like serine/threonine-protein kinase At1g17230"/>
    <property type="match status" value="1"/>
</dbReference>
<evidence type="ECO:0000256" key="17">
    <source>
        <dbReference type="ARBA" id="ARBA00047899"/>
    </source>
</evidence>
<evidence type="ECO:0000256" key="11">
    <source>
        <dbReference type="ARBA" id="ARBA00022777"/>
    </source>
</evidence>
<dbReference type="PROSITE" id="PS50011">
    <property type="entry name" value="PROTEIN_KINASE_DOM"/>
    <property type="match status" value="1"/>
</dbReference>
<evidence type="ECO:0000256" key="18">
    <source>
        <dbReference type="ARBA" id="ARBA00048679"/>
    </source>
</evidence>
<evidence type="ECO:0000313" key="23">
    <source>
        <dbReference type="EnsemblPlants" id="Kaladp0254s0003.1.v1.1"/>
    </source>
</evidence>
<dbReference type="InterPro" id="IPR051420">
    <property type="entry name" value="Ser_Thr_Kinases_DiverseReg"/>
</dbReference>
<dbReference type="AlphaFoldDB" id="A0A7N0VA44"/>
<evidence type="ECO:0000256" key="15">
    <source>
        <dbReference type="ARBA" id="ARBA00023170"/>
    </source>
</evidence>
<dbReference type="OMA" id="HHEWVIP"/>
<evidence type="ECO:0000256" key="20">
    <source>
        <dbReference type="SAM" id="Phobius"/>
    </source>
</evidence>
<dbReference type="InterPro" id="IPR013210">
    <property type="entry name" value="LRR_N_plant-typ"/>
</dbReference>
<dbReference type="GO" id="GO:0005524">
    <property type="term" value="F:ATP binding"/>
    <property type="evidence" value="ECO:0007669"/>
    <property type="project" value="UniProtKB-UniRule"/>
</dbReference>
<comment type="subcellular location">
    <subcellularLocation>
        <location evidence="1">Membrane</location>
        <topology evidence="1">Single-pass type I membrane protein</topology>
    </subcellularLocation>
</comment>
<evidence type="ECO:0000256" key="13">
    <source>
        <dbReference type="ARBA" id="ARBA00022989"/>
    </source>
</evidence>
<feature type="chain" id="PRO_5029827806" description="non-specific serine/threonine protein kinase" evidence="21">
    <location>
        <begin position="25"/>
        <end position="1032"/>
    </location>
</feature>
<dbReference type="Gene3D" id="3.80.10.10">
    <property type="entry name" value="Ribonuclease Inhibitor"/>
    <property type="match status" value="4"/>
</dbReference>
<dbReference type="SMART" id="SM00369">
    <property type="entry name" value="LRR_TYP"/>
    <property type="match status" value="8"/>
</dbReference>
<dbReference type="Gene3D" id="3.30.200.20">
    <property type="entry name" value="Phosphorylase Kinase, domain 1"/>
    <property type="match status" value="1"/>
</dbReference>
<comment type="catalytic activity">
    <reaction evidence="18">
        <text>L-seryl-[protein] + ATP = O-phospho-L-seryl-[protein] + ADP + H(+)</text>
        <dbReference type="Rhea" id="RHEA:17989"/>
        <dbReference type="Rhea" id="RHEA-COMP:9863"/>
        <dbReference type="Rhea" id="RHEA-COMP:11604"/>
        <dbReference type="ChEBI" id="CHEBI:15378"/>
        <dbReference type="ChEBI" id="CHEBI:29999"/>
        <dbReference type="ChEBI" id="CHEBI:30616"/>
        <dbReference type="ChEBI" id="CHEBI:83421"/>
        <dbReference type="ChEBI" id="CHEBI:456216"/>
        <dbReference type="EC" id="2.7.11.1"/>
    </reaction>
</comment>
<evidence type="ECO:0000259" key="22">
    <source>
        <dbReference type="PROSITE" id="PS50011"/>
    </source>
</evidence>
<dbReference type="Gene3D" id="1.10.510.10">
    <property type="entry name" value="Transferase(Phosphotransferase) domain 1"/>
    <property type="match status" value="1"/>
</dbReference>
<feature type="transmembrane region" description="Helical" evidence="20">
    <location>
        <begin position="683"/>
        <end position="707"/>
    </location>
</feature>
<evidence type="ECO:0000313" key="24">
    <source>
        <dbReference type="Proteomes" id="UP000594263"/>
    </source>
</evidence>
<keyword evidence="16" id="KW-0325">Glycoprotein</keyword>
<dbReference type="InterPro" id="IPR001611">
    <property type="entry name" value="Leu-rich_rpt"/>
</dbReference>
<evidence type="ECO:0000256" key="7">
    <source>
        <dbReference type="ARBA" id="ARBA00022692"/>
    </source>
</evidence>
<keyword evidence="13 20" id="KW-1133">Transmembrane helix</keyword>
<keyword evidence="4" id="KW-0597">Phosphoprotein</keyword>
<dbReference type="SMART" id="SM00365">
    <property type="entry name" value="LRR_SD22"/>
    <property type="match status" value="7"/>
</dbReference>
<dbReference type="SUPFAM" id="SSF56112">
    <property type="entry name" value="Protein kinase-like (PK-like)"/>
    <property type="match status" value="1"/>
</dbReference>
<feature type="signal peptide" evidence="21">
    <location>
        <begin position="1"/>
        <end position="24"/>
    </location>
</feature>
<feature type="domain" description="Protein kinase" evidence="22">
    <location>
        <begin position="748"/>
        <end position="1019"/>
    </location>
</feature>
<protein>
    <recommendedName>
        <fullName evidence="2">non-specific serine/threonine protein kinase</fullName>
        <ecNumber evidence="2">2.7.11.1</ecNumber>
    </recommendedName>
</protein>
<evidence type="ECO:0000256" key="2">
    <source>
        <dbReference type="ARBA" id="ARBA00012513"/>
    </source>
</evidence>
<keyword evidence="11" id="KW-0418">Kinase</keyword>
<keyword evidence="12 19" id="KW-0067">ATP-binding</keyword>
<organism evidence="23 24">
    <name type="scientific">Kalanchoe fedtschenkoi</name>
    <name type="common">Lavender scallops</name>
    <name type="synonym">South American air plant</name>
    <dbReference type="NCBI Taxonomy" id="63787"/>
    <lineage>
        <taxon>Eukaryota</taxon>
        <taxon>Viridiplantae</taxon>
        <taxon>Streptophyta</taxon>
        <taxon>Embryophyta</taxon>
        <taxon>Tracheophyta</taxon>
        <taxon>Spermatophyta</taxon>
        <taxon>Magnoliopsida</taxon>
        <taxon>eudicotyledons</taxon>
        <taxon>Gunneridae</taxon>
        <taxon>Pentapetalae</taxon>
        <taxon>Saxifragales</taxon>
        <taxon>Crassulaceae</taxon>
        <taxon>Kalanchoe</taxon>
    </lineage>
</organism>
<evidence type="ECO:0000256" key="21">
    <source>
        <dbReference type="SAM" id="SignalP"/>
    </source>
</evidence>
<keyword evidence="6" id="KW-0808">Transferase</keyword>
<evidence type="ECO:0000256" key="14">
    <source>
        <dbReference type="ARBA" id="ARBA00023136"/>
    </source>
</evidence>
<keyword evidence="14 20" id="KW-0472">Membrane</keyword>
<reference evidence="23" key="1">
    <citation type="submission" date="2021-01" db="UniProtKB">
        <authorList>
            <consortium name="EnsemblPlants"/>
        </authorList>
    </citation>
    <scope>IDENTIFICATION</scope>
</reference>
<sequence>MSSSSSFLLPATLSFLLLFQIASASTEEALALLQWKNSLDSSDVLSASWTLGASNATTDDSPCNWVGIMCGDGGGVVKVNLSGFGVTGKLEGFSFASFPNVSYFEMSVNNLYGPIPPQISLLQKVEYLDFSVTNLTGRIPAEIGLLSRLQTLHLIYCQLSGSIPQEIGNLKALMELALYGNMLDGPIPASFGNLTSLVNLFIYDNQLSGSIPEEFGKLSNLVWLYMDTNNISGPIPASLGNLSNLKVFFAFHNHISGTIPDELGNIKSLEELSLQTNNLTGSIPASLGKLTNLTLLHLYANQLNGSIPSELGNLKYLVELEMSQNRLTGPVPASFSNLTSLQSLFLRDNKLSGPFPDLGEARELLTLQLDTNNFAGVLPDMFCRGGKLQNFTASINNFDGPIPRSLSNCTSLVRVRLDRNHFTGNISEIFGVYPSLQYIDLSDNQLYGEISPKWGRCLELMNLAMARNNIGGRIPAELGNLTKLQQLSLSSNRLAGEIPKQLHRASSLWRLLLNDNQLSGAIPVELNSLSRLSSFDLSSNRLSGSIPDWLGDFSDLNFLYLSKNQFSGRFPLPLTKVLQLTDLDLSYNSIEGEIPAQIKGLESLQMLNLSHNNLSGSIPSELADMPTLRYIDLSYNDLEGPVPGLKLFWDSPEQTLEGNKGLCGNLTGLSPCKSPSKGSRRNLLYIILFTSLGILVLASVCIGYFLFRPCEFKSERSPTDRQDEELFIISSLDGKMMHDEILKATQNFDNNFCIGKGRFGTVYKAQLWSGMVVAVKKLQHLSNGMVDNKGFYNEIRALTEIRHRNIVKLYGYCSHPRHSFLVYEYVEMGSLASVLSTAGKACELDWVKRVKIMKSVAYALSYMHHDCMPPIVHRDISSGNILLDSDYEVRVSDFGTAKLLKLDSSNWTELAGTYGYIAPELAYTMKATTKCDVYSFGVLALELIMGRHPGDFLSSLLTLPPHRPDVVLNDILDQRLAAPSLKLEEDLASATRVAVSCINADPLARPSMHAVMNALSGLVAGSLVSFKPPQTA</sequence>
<dbReference type="PRINTS" id="PR00019">
    <property type="entry name" value="LEURICHRPT"/>
</dbReference>
<keyword evidence="3" id="KW-0723">Serine/threonine-protein kinase</keyword>
<keyword evidence="5" id="KW-0433">Leucine-rich repeat</keyword>
<evidence type="ECO:0000256" key="4">
    <source>
        <dbReference type="ARBA" id="ARBA00022553"/>
    </source>
</evidence>
<dbReference type="Gramene" id="Kaladp0254s0003.1.v1.1">
    <property type="protein sequence ID" value="Kaladp0254s0003.1.v1.1"/>
    <property type="gene ID" value="Kaladp0254s0003.v1.1"/>
</dbReference>
<comment type="catalytic activity">
    <reaction evidence="17">
        <text>L-threonyl-[protein] + ATP = O-phospho-L-threonyl-[protein] + ADP + H(+)</text>
        <dbReference type="Rhea" id="RHEA:46608"/>
        <dbReference type="Rhea" id="RHEA-COMP:11060"/>
        <dbReference type="Rhea" id="RHEA-COMP:11605"/>
        <dbReference type="ChEBI" id="CHEBI:15378"/>
        <dbReference type="ChEBI" id="CHEBI:30013"/>
        <dbReference type="ChEBI" id="CHEBI:30616"/>
        <dbReference type="ChEBI" id="CHEBI:61977"/>
        <dbReference type="ChEBI" id="CHEBI:456216"/>
        <dbReference type="EC" id="2.7.11.1"/>
    </reaction>
</comment>
<evidence type="ECO:0000256" key="6">
    <source>
        <dbReference type="ARBA" id="ARBA00022679"/>
    </source>
</evidence>
<proteinExistence type="predicted"/>
<evidence type="ECO:0000256" key="9">
    <source>
        <dbReference type="ARBA" id="ARBA00022737"/>
    </source>
</evidence>
<dbReference type="InterPro" id="IPR011009">
    <property type="entry name" value="Kinase-like_dom_sf"/>
</dbReference>
<name>A0A7N0VA44_KALFE</name>
<dbReference type="GO" id="GO:0004674">
    <property type="term" value="F:protein serine/threonine kinase activity"/>
    <property type="evidence" value="ECO:0007669"/>
    <property type="project" value="UniProtKB-KW"/>
</dbReference>
<evidence type="ECO:0000256" key="16">
    <source>
        <dbReference type="ARBA" id="ARBA00023180"/>
    </source>
</evidence>
<keyword evidence="7 20" id="KW-0812">Transmembrane</keyword>
<dbReference type="PROSITE" id="PS00109">
    <property type="entry name" value="PROTEIN_KINASE_TYR"/>
    <property type="match status" value="1"/>
</dbReference>
<accession>A0A7N0VA44</accession>
<keyword evidence="24" id="KW-1185">Reference proteome</keyword>
<evidence type="ECO:0000256" key="3">
    <source>
        <dbReference type="ARBA" id="ARBA00022527"/>
    </source>
</evidence>
<feature type="binding site" evidence="19">
    <location>
        <position position="777"/>
    </location>
    <ligand>
        <name>ATP</name>
        <dbReference type="ChEBI" id="CHEBI:30616"/>
    </ligand>
</feature>
<dbReference type="InterPro" id="IPR008266">
    <property type="entry name" value="Tyr_kinase_AS"/>
</dbReference>
<dbReference type="GO" id="GO:0016020">
    <property type="term" value="C:membrane"/>
    <property type="evidence" value="ECO:0007669"/>
    <property type="project" value="UniProtKB-SubCell"/>
</dbReference>
<keyword evidence="8 21" id="KW-0732">Signal</keyword>